<evidence type="ECO:0000313" key="4">
    <source>
        <dbReference type="Proteomes" id="UP001596957"/>
    </source>
</evidence>
<protein>
    <submittedName>
        <fullName evidence="3">Helix-turn-helix domain-containing protein</fullName>
    </submittedName>
</protein>
<dbReference type="Pfam" id="PF19575">
    <property type="entry name" value="HTH_58"/>
    <property type="match status" value="1"/>
</dbReference>
<feature type="domain" description="Helix-turn-helix" evidence="2">
    <location>
        <begin position="39"/>
        <end position="86"/>
    </location>
</feature>
<evidence type="ECO:0000256" key="1">
    <source>
        <dbReference type="SAM" id="MobiDB-lite"/>
    </source>
</evidence>
<dbReference type="InterPro" id="IPR045745">
    <property type="entry name" value="HTH_58_Actinobacteria-type"/>
</dbReference>
<gene>
    <name evidence="3" type="ORF">ACFQZP_00015</name>
</gene>
<feature type="compositionally biased region" description="Basic residues" evidence="1">
    <location>
        <begin position="83"/>
        <end position="99"/>
    </location>
</feature>
<dbReference type="Proteomes" id="UP001596957">
    <property type="component" value="Unassembled WGS sequence"/>
</dbReference>
<keyword evidence="4" id="KW-1185">Reference proteome</keyword>
<evidence type="ECO:0000259" key="2">
    <source>
        <dbReference type="Pfam" id="PF19575"/>
    </source>
</evidence>
<reference evidence="4" key="1">
    <citation type="journal article" date="2019" name="Int. J. Syst. Evol. Microbiol.">
        <title>The Global Catalogue of Microorganisms (GCM) 10K type strain sequencing project: providing services to taxonomists for standard genome sequencing and annotation.</title>
        <authorList>
            <consortium name="The Broad Institute Genomics Platform"/>
            <consortium name="The Broad Institute Genome Sequencing Center for Infectious Disease"/>
            <person name="Wu L."/>
            <person name="Ma J."/>
        </authorList>
    </citation>
    <scope>NUCLEOTIDE SEQUENCE [LARGE SCALE GENOMIC DNA]</scope>
    <source>
        <strain evidence="4">CGMCC 4.7198</strain>
    </source>
</reference>
<proteinExistence type="predicted"/>
<evidence type="ECO:0000313" key="3">
    <source>
        <dbReference type="EMBL" id="MFD0280072.1"/>
    </source>
</evidence>
<dbReference type="EMBL" id="JBHTEC010000001">
    <property type="protein sequence ID" value="MFD0280072.1"/>
    <property type="molecule type" value="Genomic_DNA"/>
</dbReference>
<dbReference type="Gene3D" id="1.10.10.60">
    <property type="entry name" value="Homeodomain-like"/>
    <property type="match status" value="1"/>
</dbReference>
<accession>A0ABW2VBK5</accession>
<sequence>MAVAGSVTRRAARSLLIEAGGTPRTTQQTLRIRSAANAARRKKLALSLRARYEAGATVPDLAEECNYSIGTVYRLLHQAGTRMRPKHNHGPARTPRKRS</sequence>
<comment type="caution">
    <text evidence="3">The sequence shown here is derived from an EMBL/GenBank/DDBJ whole genome shotgun (WGS) entry which is preliminary data.</text>
</comment>
<name>A0ABW2VBK5_9ACTN</name>
<feature type="region of interest" description="Disordered" evidence="1">
    <location>
        <begin position="79"/>
        <end position="99"/>
    </location>
</feature>
<dbReference type="RefSeq" id="WP_381300733.1">
    <property type="nucleotide sequence ID" value="NZ_JBHTEC010000001.1"/>
</dbReference>
<organism evidence="3 4">
    <name type="scientific">Streptomyces lutosisoli</name>
    <dbReference type="NCBI Taxonomy" id="2665721"/>
    <lineage>
        <taxon>Bacteria</taxon>
        <taxon>Bacillati</taxon>
        <taxon>Actinomycetota</taxon>
        <taxon>Actinomycetes</taxon>
        <taxon>Kitasatosporales</taxon>
        <taxon>Streptomycetaceae</taxon>
        <taxon>Streptomyces</taxon>
    </lineage>
</organism>